<sequence length="260" mass="29630">MTKHQGVDFQGIVVSRADYKERDMLVKILTDHYGFKTFFVRGARRRGFKLASAILPFSHGTYFGNVNDEGLSFINGTRELEQYQQIYSDIELNAYAAYILGLAGAAFSNDEPLPAGWFTKIASALSLIDQEFDPAIIANIIEVQLLDVFGVKPYMESCVVCHETQGVFDFSEAYGGLLCQRHWYLDLDRLHLDQRTVYYLRLFSALDLTQLHSIKVKAATKKKLRQTLDTIYTDQVGVYVKAKKFLDQMGSWDQILKEGH</sequence>
<keyword evidence="10" id="KW-1185">Reference proteome</keyword>
<dbReference type="InterPro" id="IPR042242">
    <property type="entry name" value="RecO_C"/>
</dbReference>
<dbReference type="GO" id="GO:0006310">
    <property type="term" value="P:DNA recombination"/>
    <property type="evidence" value="ECO:0007669"/>
    <property type="project" value="UniProtKB-UniRule"/>
</dbReference>
<dbReference type="InterPro" id="IPR022572">
    <property type="entry name" value="DNA_rep/recomb_RecO_N"/>
</dbReference>
<dbReference type="Pfam" id="PF02565">
    <property type="entry name" value="RecO_C"/>
    <property type="match status" value="1"/>
</dbReference>
<gene>
    <name evidence="7 9" type="primary">recO</name>
    <name evidence="9" type="ORF">LFYK43_14780</name>
</gene>
<comment type="function">
    <text evidence="7">Involved in DNA repair and RecF pathway recombination.</text>
</comment>
<organism evidence="9 10">
    <name type="scientific">Ligilactobacillus salitolerans</name>
    <dbReference type="NCBI Taxonomy" id="1808352"/>
    <lineage>
        <taxon>Bacteria</taxon>
        <taxon>Bacillati</taxon>
        <taxon>Bacillota</taxon>
        <taxon>Bacilli</taxon>
        <taxon>Lactobacillales</taxon>
        <taxon>Lactobacillaceae</taxon>
        <taxon>Ligilactobacillus</taxon>
    </lineage>
</organism>
<dbReference type="Pfam" id="PF11967">
    <property type="entry name" value="RecO_N"/>
    <property type="match status" value="1"/>
</dbReference>
<protein>
    <recommendedName>
        <fullName evidence="2 7">DNA repair protein RecO</fullName>
    </recommendedName>
    <alternativeName>
        <fullName evidence="6 7">Recombination protein O</fullName>
    </alternativeName>
</protein>
<evidence type="ECO:0000256" key="7">
    <source>
        <dbReference type="HAMAP-Rule" id="MF_00201"/>
    </source>
</evidence>
<dbReference type="Gene3D" id="6.20.220.20">
    <property type="entry name" value="Recombination protein O, zinc-binding domain"/>
    <property type="match status" value="1"/>
</dbReference>
<dbReference type="GO" id="GO:0043590">
    <property type="term" value="C:bacterial nucleoid"/>
    <property type="evidence" value="ECO:0007669"/>
    <property type="project" value="TreeGrafter"/>
</dbReference>
<dbReference type="OrthoDB" id="9797083at2"/>
<evidence type="ECO:0000256" key="1">
    <source>
        <dbReference type="ARBA" id="ARBA00007452"/>
    </source>
</evidence>
<keyword evidence="3 7" id="KW-0227">DNA damage</keyword>
<dbReference type="InterPro" id="IPR012340">
    <property type="entry name" value="NA-bd_OB-fold"/>
</dbReference>
<dbReference type="AlphaFoldDB" id="A0A401IU15"/>
<dbReference type="EMBL" id="BFFP01000023">
    <property type="protein sequence ID" value="GBG95019.1"/>
    <property type="molecule type" value="Genomic_DNA"/>
</dbReference>
<reference evidence="9 10" key="1">
    <citation type="journal article" date="2019" name="Int. J. Syst. Evol. Microbiol.">
        <title>Lactobacillus salitolerans sp. nov., a novel lactic acid bacterium isolated from spent mushroom substrates.</title>
        <authorList>
            <person name="Tohno M."/>
            <person name="Tanizawa Y."/>
            <person name="Kojima Y."/>
            <person name="Sakamoto M."/>
            <person name="Nakamura Y."/>
            <person name="Ohkuma M."/>
            <person name="Kobayashi H."/>
        </authorList>
    </citation>
    <scope>NUCLEOTIDE SEQUENCE [LARGE SCALE GENOMIC DNA]</scope>
    <source>
        <strain evidence="9 10">YK43</strain>
    </source>
</reference>
<evidence type="ECO:0000256" key="2">
    <source>
        <dbReference type="ARBA" id="ARBA00021310"/>
    </source>
</evidence>
<evidence type="ECO:0000256" key="6">
    <source>
        <dbReference type="ARBA" id="ARBA00033409"/>
    </source>
</evidence>
<comment type="similarity">
    <text evidence="1 7">Belongs to the RecO family.</text>
</comment>
<evidence type="ECO:0000256" key="3">
    <source>
        <dbReference type="ARBA" id="ARBA00022763"/>
    </source>
</evidence>
<evidence type="ECO:0000313" key="9">
    <source>
        <dbReference type="EMBL" id="GBG95019.1"/>
    </source>
</evidence>
<keyword evidence="4 7" id="KW-0233">DNA recombination</keyword>
<feature type="domain" description="DNA replication/recombination mediator RecO N-terminal" evidence="8">
    <location>
        <begin position="9"/>
        <end position="77"/>
    </location>
</feature>
<evidence type="ECO:0000313" key="10">
    <source>
        <dbReference type="Proteomes" id="UP000286848"/>
    </source>
</evidence>
<dbReference type="SUPFAM" id="SSF57863">
    <property type="entry name" value="ArfGap/RecO-like zinc finger"/>
    <property type="match status" value="1"/>
</dbReference>
<dbReference type="InterPro" id="IPR003717">
    <property type="entry name" value="RecO"/>
</dbReference>
<dbReference type="HAMAP" id="MF_00201">
    <property type="entry name" value="RecO"/>
    <property type="match status" value="1"/>
</dbReference>
<dbReference type="SUPFAM" id="SSF50249">
    <property type="entry name" value="Nucleic acid-binding proteins"/>
    <property type="match status" value="1"/>
</dbReference>
<dbReference type="NCBIfam" id="TIGR00613">
    <property type="entry name" value="reco"/>
    <property type="match status" value="1"/>
</dbReference>
<evidence type="ECO:0000256" key="5">
    <source>
        <dbReference type="ARBA" id="ARBA00023204"/>
    </source>
</evidence>
<dbReference type="GO" id="GO:0006302">
    <property type="term" value="P:double-strand break repair"/>
    <property type="evidence" value="ECO:0007669"/>
    <property type="project" value="TreeGrafter"/>
</dbReference>
<dbReference type="Gene3D" id="2.40.50.140">
    <property type="entry name" value="Nucleic acid-binding proteins"/>
    <property type="match status" value="1"/>
</dbReference>
<keyword evidence="5 7" id="KW-0234">DNA repair</keyword>
<dbReference type="InterPro" id="IPR037278">
    <property type="entry name" value="ARFGAP/RecO"/>
</dbReference>
<dbReference type="RefSeq" id="WP_124976952.1">
    <property type="nucleotide sequence ID" value="NZ_BFFP01000023.1"/>
</dbReference>
<dbReference type="PANTHER" id="PTHR33991:SF1">
    <property type="entry name" value="DNA REPAIR PROTEIN RECO"/>
    <property type="match status" value="1"/>
</dbReference>
<name>A0A401IU15_9LACO</name>
<accession>A0A401IU15</accession>
<evidence type="ECO:0000259" key="8">
    <source>
        <dbReference type="Pfam" id="PF11967"/>
    </source>
</evidence>
<comment type="caution">
    <text evidence="9">The sequence shown here is derived from an EMBL/GenBank/DDBJ whole genome shotgun (WGS) entry which is preliminary data.</text>
</comment>
<evidence type="ECO:0000256" key="4">
    <source>
        <dbReference type="ARBA" id="ARBA00023172"/>
    </source>
</evidence>
<dbReference type="PANTHER" id="PTHR33991">
    <property type="entry name" value="DNA REPAIR PROTEIN RECO"/>
    <property type="match status" value="1"/>
</dbReference>
<proteinExistence type="inferred from homology"/>
<dbReference type="Proteomes" id="UP000286848">
    <property type="component" value="Unassembled WGS sequence"/>
</dbReference>
<dbReference type="Gene3D" id="1.20.1440.120">
    <property type="entry name" value="Recombination protein O, C-terminal domain"/>
    <property type="match status" value="1"/>
</dbReference>